<gene>
    <name evidence="1" type="ORF">FNV44_02670</name>
</gene>
<evidence type="ECO:0000313" key="1">
    <source>
        <dbReference type="EMBL" id="TRX99962.1"/>
    </source>
</evidence>
<proteinExistence type="predicted"/>
<comment type="caution">
    <text evidence="1">The sequence shown here is derived from an EMBL/GenBank/DDBJ whole genome shotgun (WGS) entry which is preliminary data.</text>
</comment>
<sequence>MNQSKTGLNDSFYKWIDQVRRSKSKLPELHEKLDYYKVKLIGYHGISYDQIGSGTSDKKGDENLLYWIDKINQVEDEINKTNEVIMKYQDFKHLLKEEQKIILDSQIDRSNVLVILKELGLKRSSYNQKKEEVIRLWLVYNNKGFSQN</sequence>
<accession>A0A553IID0</accession>
<dbReference type="Proteomes" id="UP000315938">
    <property type="component" value="Unassembled WGS sequence"/>
</dbReference>
<dbReference type="RefSeq" id="WP_012242536.1">
    <property type="nucleotide sequence ID" value="NZ_JACAOE010000001.1"/>
</dbReference>
<name>A0A553IID0_ACHLA</name>
<organism evidence="1 2">
    <name type="scientific">Acholeplasma laidlawii</name>
    <dbReference type="NCBI Taxonomy" id="2148"/>
    <lineage>
        <taxon>Bacteria</taxon>
        <taxon>Bacillati</taxon>
        <taxon>Mycoplasmatota</taxon>
        <taxon>Mollicutes</taxon>
        <taxon>Acholeplasmatales</taxon>
        <taxon>Acholeplasmataceae</taxon>
        <taxon>Acholeplasma</taxon>
    </lineage>
</organism>
<evidence type="ECO:0008006" key="3">
    <source>
        <dbReference type="Google" id="ProtNLM"/>
    </source>
</evidence>
<dbReference type="EMBL" id="VKID01000001">
    <property type="protein sequence ID" value="TRX99962.1"/>
    <property type="molecule type" value="Genomic_DNA"/>
</dbReference>
<dbReference type="AlphaFoldDB" id="A0A553IID0"/>
<dbReference type="GeneID" id="41338762"/>
<evidence type="ECO:0000313" key="2">
    <source>
        <dbReference type="Proteomes" id="UP000315938"/>
    </source>
</evidence>
<reference evidence="1 2" key="1">
    <citation type="submission" date="2019-07" db="EMBL/GenBank/DDBJ databases">
        <title>Genome sequence of Acholeplasma laidlawii strain with increased resistance to erythromycin.</title>
        <authorList>
            <person name="Medvedeva E.S."/>
            <person name="Baranova N.B."/>
            <person name="Siniagina M.N."/>
            <person name="Mouzykantov A."/>
            <person name="Chernova O.A."/>
            <person name="Chernov V.M."/>
        </authorList>
    </citation>
    <scope>NUCLEOTIDE SEQUENCE [LARGE SCALE GENOMIC DNA]</scope>
    <source>
        <strain evidence="1 2">PG8REry</strain>
    </source>
</reference>
<protein>
    <recommendedName>
        <fullName evidence="3">Phage protein</fullName>
    </recommendedName>
</protein>